<name>A0A839QV97_9MICC</name>
<evidence type="ECO:0000256" key="1">
    <source>
        <dbReference type="SAM" id="MobiDB-lite"/>
    </source>
</evidence>
<dbReference type="EMBL" id="JACHVS010000002">
    <property type="protein sequence ID" value="MBB2997222.1"/>
    <property type="molecule type" value="Genomic_DNA"/>
</dbReference>
<feature type="compositionally biased region" description="Polar residues" evidence="1">
    <location>
        <begin position="9"/>
        <end position="18"/>
    </location>
</feature>
<feature type="region of interest" description="Disordered" evidence="1">
    <location>
        <begin position="1"/>
        <end position="22"/>
    </location>
</feature>
<evidence type="ECO:0000313" key="2">
    <source>
        <dbReference type="EMBL" id="MBB2997222.1"/>
    </source>
</evidence>
<sequence>MVNEDMDGLNSSGNSSEPMNYPRLRASLPHLASAWSAHREDRRLEMFGPATTPDGLHLRLGNWLVLVPAQIASMF</sequence>
<keyword evidence="3" id="KW-1185">Reference proteome</keyword>
<organism evidence="2 3">
    <name type="scientific">Paeniglutamicibacter cryotolerans</name>
    <dbReference type="NCBI Taxonomy" id="670079"/>
    <lineage>
        <taxon>Bacteria</taxon>
        <taxon>Bacillati</taxon>
        <taxon>Actinomycetota</taxon>
        <taxon>Actinomycetes</taxon>
        <taxon>Micrococcales</taxon>
        <taxon>Micrococcaceae</taxon>
        <taxon>Paeniglutamicibacter</taxon>
    </lineage>
</organism>
<dbReference type="Proteomes" id="UP000523000">
    <property type="component" value="Unassembled WGS sequence"/>
</dbReference>
<comment type="caution">
    <text evidence="2">The sequence shown here is derived from an EMBL/GenBank/DDBJ whole genome shotgun (WGS) entry which is preliminary data.</text>
</comment>
<reference evidence="2 3" key="1">
    <citation type="submission" date="2020-08" db="EMBL/GenBank/DDBJ databases">
        <title>Sequencing the genomes of 1000 actinobacteria strains.</title>
        <authorList>
            <person name="Klenk H.-P."/>
        </authorList>
    </citation>
    <scope>NUCLEOTIDE SEQUENCE [LARGE SCALE GENOMIC DNA]</scope>
    <source>
        <strain evidence="2 3">DSM 22826</strain>
    </source>
</reference>
<protein>
    <submittedName>
        <fullName evidence="2">Uncharacterized protein</fullName>
    </submittedName>
</protein>
<evidence type="ECO:0000313" key="3">
    <source>
        <dbReference type="Proteomes" id="UP000523000"/>
    </source>
</evidence>
<dbReference type="AlphaFoldDB" id="A0A839QV97"/>
<dbReference type="RefSeq" id="WP_345075365.1">
    <property type="nucleotide sequence ID" value="NZ_BAABGK010000040.1"/>
</dbReference>
<proteinExistence type="predicted"/>
<gene>
    <name evidence="2" type="ORF">E9229_003469</name>
</gene>
<accession>A0A839QV97</accession>